<dbReference type="Pfam" id="PF21158">
    <property type="entry name" value="flgK_1st_1"/>
    <property type="match status" value="1"/>
</dbReference>
<feature type="domain" description="Flagellar hook-associated protein 1 D3" evidence="9">
    <location>
        <begin position="440"/>
        <end position="545"/>
    </location>
</feature>
<dbReference type="PANTHER" id="PTHR30033">
    <property type="entry name" value="FLAGELLAR HOOK-ASSOCIATED PROTEIN 1"/>
    <property type="match status" value="1"/>
</dbReference>
<evidence type="ECO:0000259" key="9">
    <source>
        <dbReference type="Pfam" id="PF21159"/>
    </source>
</evidence>
<evidence type="ECO:0000259" key="8">
    <source>
        <dbReference type="Pfam" id="PF21158"/>
    </source>
</evidence>
<dbReference type="RefSeq" id="WP_167088002.1">
    <property type="nucleotide sequence ID" value="NZ_WHJG01000014.1"/>
</dbReference>
<dbReference type="InterPro" id="IPR049119">
    <property type="entry name" value="FlgK_D2-like"/>
</dbReference>
<dbReference type="NCBIfam" id="TIGR02492">
    <property type="entry name" value="flgK_ends"/>
    <property type="match status" value="1"/>
</dbReference>
<dbReference type="InterPro" id="IPR002371">
    <property type="entry name" value="FlgK"/>
</dbReference>
<evidence type="ECO:0000259" key="7">
    <source>
        <dbReference type="Pfam" id="PF06429"/>
    </source>
</evidence>
<evidence type="ECO:0000256" key="1">
    <source>
        <dbReference type="ARBA" id="ARBA00004365"/>
    </source>
</evidence>
<evidence type="ECO:0000256" key="2">
    <source>
        <dbReference type="ARBA" id="ARBA00004613"/>
    </source>
</evidence>
<keyword evidence="12" id="KW-1185">Reference proteome</keyword>
<evidence type="ECO:0000313" key="11">
    <source>
        <dbReference type="EMBL" id="NHZ80709.1"/>
    </source>
</evidence>
<dbReference type="InterPro" id="IPR010930">
    <property type="entry name" value="Flg_bb/hook_C_dom"/>
</dbReference>
<comment type="similarity">
    <text evidence="3">Belongs to the flagella basal body rod proteins family.</text>
</comment>
<keyword evidence="11" id="KW-0282">Flagellum</keyword>
<dbReference type="InterPro" id="IPR049474">
    <property type="entry name" value="FlgK_D3"/>
</dbReference>
<gene>
    <name evidence="11" type="primary">flgK</name>
    <name evidence="11" type="ORF">F2P44_15715</name>
</gene>
<comment type="caution">
    <text evidence="11">The sequence shown here is derived from an EMBL/GenBank/DDBJ whole genome shotgun (WGS) entry which is preliminary data.</text>
</comment>
<evidence type="ECO:0000256" key="3">
    <source>
        <dbReference type="ARBA" id="ARBA00009677"/>
    </source>
</evidence>
<accession>A0ABX0N652</accession>
<dbReference type="SUPFAM" id="SSF64518">
    <property type="entry name" value="Phase 1 flagellin"/>
    <property type="match status" value="2"/>
</dbReference>
<keyword evidence="5" id="KW-0964">Secreted</keyword>
<organism evidence="11 12">
    <name type="scientific">Massilia frigida</name>
    <dbReference type="NCBI Taxonomy" id="2609281"/>
    <lineage>
        <taxon>Bacteria</taxon>
        <taxon>Pseudomonadati</taxon>
        <taxon>Pseudomonadota</taxon>
        <taxon>Betaproteobacteria</taxon>
        <taxon>Burkholderiales</taxon>
        <taxon>Oxalobacteraceae</taxon>
        <taxon>Telluria group</taxon>
        <taxon>Massilia</taxon>
    </lineage>
</organism>
<reference evidence="11 12" key="1">
    <citation type="submission" date="2019-10" db="EMBL/GenBank/DDBJ databases">
        <title>Taxonomy of Antarctic Massilia spp.: description of Massilia rubra sp. nov., Massilia aquatica sp. nov., Massilia mucilaginosa sp. nov., Massilia frigida sp. nov. isolated from streams, lakes and regoliths.</title>
        <authorList>
            <person name="Holochova P."/>
            <person name="Sedlacek I."/>
            <person name="Kralova S."/>
            <person name="Maslanova I."/>
            <person name="Busse H.-J."/>
            <person name="Stankova E."/>
            <person name="Vrbovska V."/>
            <person name="Kovarovic V."/>
            <person name="Bartak M."/>
            <person name="Svec P."/>
            <person name="Pantucek R."/>
        </authorList>
    </citation>
    <scope>NUCLEOTIDE SEQUENCE [LARGE SCALE GENOMIC DNA]</scope>
    <source>
        <strain evidence="11 12">CCM 8695</strain>
    </source>
</reference>
<dbReference type="Pfam" id="PF06429">
    <property type="entry name" value="Flg_bbr_C"/>
    <property type="match status" value="1"/>
</dbReference>
<evidence type="ECO:0000256" key="6">
    <source>
        <dbReference type="ARBA" id="ARBA00023143"/>
    </source>
</evidence>
<dbReference type="Pfam" id="PF22638">
    <property type="entry name" value="FlgK_D1"/>
    <property type="match status" value="1"/>
</dbReference>
<dbReference type="Proteomes" id="UP000621455">
    <property type="component" value="Unassembled WGS sequence"/>
</dbReference>
<keyword evidence="6" id="KW-0975">Bacterial flagellum</keyword>
<comment type="subcellular location">
    <subcellularLocation>
        <location evidence="1">Bacterial flagellum</location>
    </subcellularLocation>
    <subcellularLocation>
        <location evidence="2">Secreted</location>
    </subcellularLocation>
</comment>
<dbReference type="EMBL" id="WHJG01000014">
    <property type="protein sequence ID" value="NHZ80709.1"/>
    <property type="molecule type" value="Genomic_DNA"/>
</dbReference>
<protein>
    <recommendedName>
        <fullName evidence="4">Flagellar hook-associated protein 1</fullName>
    </recommendedName>
</protein>
<keyword evidence="11" id="KW-0966">Cell projection</keyword>
<dbReference type="PANTHER" id="PTHR30033:SF1">
    <property type="entry name" value="FLAGELLAR HOOK-ASSOCIATED PROTEIN 1"/>
    <property type="match status" value="1"/>
</dbReference>
<dbReference type="PRINTS" id="PR01005">
    <property type="entry name" value="FLGHOOKAP1"/>
</dbReference>
<evidence type="ECO:0000256" key="4">
    <source>
        <dbReference type="ARBA" id="ARBA00016244"/>
    </source>
</evidence>
<evidence type="ECO:0000313" key="12">
    <source>
        <dbReference type="Proteomes" id="UP000621455"/>
    </source>
</evidence>
<dbReference type="Pfam" id="PF21159">
    <property type="entry name" value="FlgK_2nd"/>
    <property type="match status" value="1"/>
</dbReference>
<name>A0ABX0N652_9BURK</name>
<feature type="domain" description="Flagellar hook-associated protein FlgK helical" evidence="10">
    <location>
        <begin position="93"/>
        <end position="327"/>
    </location>
</feature>
<feature type="domain" description="Flagellar basal-body/hook protein C-terminal" evidence="7">
    <location>
        <begin position="615"/>
        <end position="652"/>
    </location>
</feature>
<sequence length="655" mass="67811">MSGNLLNIGKSGLFAAQVGLSTAGHNIANANVAGYSRQTVVQASGTAQAFGYGFVGSGTEVEQIKRFSDPFLNGQVRSAQTQVSSLDAFYSQISQVDNLLSDTTSGLSPALQDFFKGVQDMASNPSSAASRQAVLSNGESLVSRFQGIDDRLTEIRQGVNSEITAKVGVINSYAQQIGQLNDKIAQLSTGTGNEPNDLMDARDQLIADLNKEVKTTVTRGNNNSMTVAIGTGQPLVVGNKAFELVATTSPTDLSRVQVGFVTGSKTTVLDDKVFTGGALGGLMEFRSGTLDRTQNSLGRVAIGLAQTFNAQHRLGIDAAGSPGGDFFKVGVPVVGRNINNAVGSTTDVQAAIVDPTALTQSDYKVSYDGSNYMVTRLSDNKPFPVTPFPQTGPQTIDGVAFTVTGSAAAGDSFLVRPTINGASDFSMMVNERNSIAAAAPISTSMPLSNKGTVTISEGTVDAAYLTPGNALTAPVNLTVGGAPASLSGFPAAQAVTVTTSNGVATTYPAGTASIPFTAGANYNFGGVNLKFAGTPVAGDTFTVAPNSNGTADNRNARLLGNLQTKPILDGGKATYQSAYAELVSFVGNKTREVQVNGQAGDTLLKQVTAAQQDVSGVNLDEEATNLLRYQQAYQAAGKVMQMASTLFDTVLSIGR</sequence>
<feature type="domain" description="Flagellar hook-associated protein 1 D2-like" evidence="8">
    <location>
        <begin position="340"/>
        <end position="417"/>
    </location>
</feature>
<keyword evidence="11" id="KW-0969">Cilium</keyword>
<dbReference type="InterPro" id="IPR053927">
    <property type="entry name" value="FlgK_helical"/>
</dbReference>
<evidence type="ECO:0000259" key="10">
    <source>
        <dbReference type="Pfam" id="PF22638"/>
    </source>
</evidence>
<proteinExistence type="inferred from homology"/>
<evidence type="ECO:0000256" key="5">
    <source>
        <dbReference type="ARBA" id="ARBA00022525"/>
    </source>
</evidence>